<protein>
    <submittedName>
        <fullName evidence="5">Uncharacterized protein</fullName>
    </submittedName>
</protein>
<dbReference type="EMBL" id="RBNJ01026792">
    <property type="protein sequence ID" value="RUS14724.1"/>
    <property type="molecule type" value="Genomic_DNA"/>
</dbReference>
<keyword evidence="1" id="KW-0343">GTPase activation</keyword>
<proteinExistence type="predicted"/>
<keyword evidence="3" id="KW-0677">Repeat</keyword>
<gene>
    <name evidence="5" type="ORF">BC938DRAFT_477259</name>
</gene>
<evidence type="ECO:0000256" key="1">
    <source>
        <dbReference type="ARBA" id="ARBA00022468"/>
    </source>
</evidence>
<comment type="caution">
    <text evidence="5">The sequence shown here is derived from an EMBL/GenBank/DDBJ whole genome shotgun (WGS) entry which is preliminary data.</text>
</comment>
<organism evidence="5 6">
    <name type="scientific">Jimgerdemannia flammicorona</name>
    <dbReference type="NCBI Taxonomy" id="994334"/>
    <lineage>
        <taxon>Eukaryota</taxon>
        <taxon>Fungi</taxon>
        <taxon>Fungi incertae sedis</taxon>
        <taxon>Mucoromycota</taxon>
        <taxon>Mucoromycotina</taxon>
        <taxon>Endogonomycetes</taxon>
        <taxon>Endogonales</taxon>
        <taxon>Endogonaceae</taxon>
        <taxon>Jimgerdemannia</taxon>
    </lineage>
</organism>
<dbReference type="InterPro" id="IPR032675">
    <property type="entry name" value="LRR_dom_sf"/>
</dbReference>
<dbReference type="GO" id="GO:0005634">
    <property type="term" value="C:nucleus"/>
    <property type="evidence" value="ECO:0007669"/>
    <property type="project" value="TreeGrafter"/>
</dbReference>
<evidence type="ECO:0000256" key="3">
    <source>
        <dbReference type="ARBA" id="ARBA00022737"/>
    </source>
</evidence>
<sequence length="265" mass="29821">MLLARSLQILRLNNNGLGVGGGTMIAKVLLANAEKAHADNRVSSLRTIICGRNRLEDGSSEALANAFAAHGTLVEVCMPQNGIRSDGIRHLTRGLFKNPNLRVLDLQDNTFTVLGCPHPRQEPRPRGQPRPRGRESVLQRDRVRHHRAPRQSHRRQPFQPRHAPAEREPSTCRPQRIMSVVAALEQYGHQDALDELDDMEDESEEEEEEEEGKKEKGDRVVESADMEVNSEPVRKANKEEEKEERNCGRSCLIHTFKEGEGNNVA</sequence>
<dbReference type="SMART" id="SM00368">
    <property type="entry name" value="LRR_RI"/>
    <property type="match status" value="3"/>
</dbReference>
<accession>A0A433PB00</accession>
<dbReference type="Gene3D" id="3.80.10.10">
    <property type="entry name" value="Ribonuclease Inhibitor"/>
    <property type="match status" value="1"/>
</dbReference>
<feature type="compositionally biased region" description="Basic and acidic residues" evidence="4">
    <location>
        <begin position="232"/>
        <end position="247"/>
    </location>
</feature>
<dbReference type="GO" id="GO:0005829">
    <property type="term" value="C:cytosol"/>
    <property type="evidence" value="ECO:0007669"/>
    <property type="project" value="TreeGrafter"/>
</dbReference>
<feature type="region of interest" description="Disordered" evidence="4">
    <location>
        <begin position="114"/>
        <end position="174"/>
    </location>
</feature>
<feature type="region of interest" description="Disordered" evidence="4">
    <location>
        <begin position="196"/>
        <end position="265"/>
    </location>
</feature>
<dbReference type="GO" id="GO:0031267">
    <property type="term" value="F:small GTPase binding"/>
    <property type="evidence" value="ECO:0007669"/>
    <property type="project" value="TreeGrafter"/>
</dbReference>
<feature type="compositionally biased region" description="Basic and acidic residues" evidence="4">
    <location>
        <begin position="255"/>
        <end position="265"/>
    </location>
</feature>
<dbReference type="GO" id="GO:0005096">
    <property type="term" value="F:GTPase activator activity"/>
    <property type="evidence" value="ECO:0007669"/>
    <property type="project" value="UniProtKB-KW"/>
</dbReference>
<feature type="compositionally biased region" description="Acidic residues" evidence="4">
    <location>
        <begin position="196"/>
        <end position="210"/>
    </location>
</feature>
<keyword evidence="6" id="KW-1185">Reference proteome</keyword>
<dbReference type="GO" id="GO:0048471">
    <property type="term" value="C:perinuclear region of cytoplasm"/>
    <property type="evidence" value="ECO:0007669"/>
    <property type="project" value="TreeGrafter"/>
</dbReference>
<dbReference type="GO" id="GO:0006913">
    <property type="term" value="P:nucleocytoplasmic transport"/>
    <property type="evidence" value="ECO:0007669"/>
    <property type="project" value="TreeGrafter"/>
</dbReference>
<dbReference type="InterPro" id="IPR027038">
    <property type="entry name" value="RanGap"/>
</dbReference>
<feature type="compositionally biased region" description="Basic and acidic residues" evidence="4">
    <location>
        <begin position="132"/>
        <end position="141"/>
    </location>
</feature>
<feature type="compositionally biased region" description="Basic residues" evidence="4">
    <location>
        <begin position="142"/>
        <end position="156"/>
    </location>
</feature>
<dbReference type="Proteomes" id="UP000274822">
    <property type="component" value="Unassembled WGS sequence"/>
</dbReference>
<dbReference type="PANTHER" id="PTHR24113">
    <property type="entry name" value="RAN GTPASE-ACTIVATING PROTEIN 1"/>
    <property type="match status" value="1"/>
</dbReference>
<dbReference type="SUPFAM" id="SSF52047">
    <property type="entry name" value="RNI-like"/>
    <property type="match status" value="1"/>
</dbReference>
<name>A0A433PB00_9FUNG</name>
<dbReference type="AlphaFoldDB" id="A0A433PB00"/>
<dbReference type="PANTHER" id="PTHR24113:SF12">
    <property type="entry name" value="RAN GTPASE-ACTIVATING PROTEIN 1"/>
    <property type="match status" value="1"/>
</dbReference>
<keyword evidence="2" id="KW-0433">Leucine-rich repeat</keyword>
<evidence type="ECO:0000256" key="4">
    <source>
        <dbReference type="SAM" id="MobiDB-lite"/>
    </source>
</evidence>
<evidence type="ECO:0000313" key="5">
    <source>
        <dbReference type="EMBL" id="RUS14724.1"/>
    </source>
</evidence>
<feature type="compositionally biased region" description="Basic and acidic residues" evidence="4">
    <location>
        <begin position="211"/>
        <end position="222"/>
    </location>
</feature>
<evidence type="ECO:0000256" key="2">
    <source>
        <dbReference type="ARBA" id="ARBA00022614"/>
    </source>
</evidence>
<evidence type="ECO:0000313" key="6">
    <source>
        <dbReference type="Proteomes" id="UP000274822"/>
    </source>
</evidence>
<reference evidence="5 6" key="1">
    <citation type="journal article" date="2018" name="New Phytol.">
        <title>Phylogenomics of Endogonaceae and evolution of mycorrhizas within Mucoromycota.</title>
        <authorList>
            <person name="Chang Y."/>
            <person name="Desiro A."/>
            <person name="Na H."/>
            <person name="Sandor L."/>
            <person name="Lipzen A."/>
            <person name="Clum A."/>
            <person name="Barry K."/>
            <person name="Grigoriev I.V."/>
            <person name="Martin F.M."/>
            <person name="Stajich J.E."/>
            <person name="Smith M.E."/>
            <person name="Bonito G."/>
            <person name="Spatafora J.W."/>
        </authorList>
    </citation>
    <scope>NUCLEOTIDE SEQUENCE [LARGE SCALE GENOMIC DNA]</scope>
    <source>
        <strain evidence="5 6">AD002</strain>
    </source>
</reference>